<reference evidence="5" key="1">
    <citation type="submission" date="2020-12" db="EMBL/GenBank/DDBJ databases">
        <title>Methylobrevis albus sp. nov., isolated from fresh water lack sediment.</title>
        <authorList>
            <person name="Zou Q."/>
        </authorList>
    </citation>
    <scope>NUCLEOTIDE SEQUENCE</scope>
    <source>
        <strain evidence="5">L22</strain>
    </source>
</reference>
<gene>
    <name evidence="5" type="ORF">I5731_14970</name>
</gene>
<keyword evidence="2 5" id="KW-0645">Protease</keyword>
<keyword evidence="3" id="KW-0378">Hydrolase</keyword>
<proteinExistence type="predicted"/>
<protein>
    <submittedName>
        <fullName evidence="5">HK97 family phage prohead protease</fullName>
    </submittedName>
</protein>
<evidence type="ECO:0000256" key="2">
    <source>
        <dbReference type="ARBA" id="ARBA00022670"/>
    </source>
</evidence>
<keyword evidence="1" id="KW-1188">Viral release from host cell</keyword>
<accession>A0A931I443</accession>
<dbReference type="Pfam" id="PF04586">
    <property type="entry name" value="Peptidase_S78"/>
    <property type="match status" value="1"/>
</dbReference>
<feature type="domain" description="Prohead serine protease" evidence="4">
    <location>
        <begin position="16"/>
        <end position="158"/>
    </location>
</feature>
<dbReference type="GO" id="GO:0008233">
    <property type="term" value="F:peptidase activity"/>
    <property type="evidence" value="ECO:0007669"/>
    <property type="project" value="UniProtKB-KW"/>
</dbReference>
<dbReference type="EMBL" id="JADZLT010000052">
    <property type="protein sequence ID" value="MBH0239129.1"/>
    <property type="molecule type" value="Genomic_DNA"/>
</dbReference>
<comment type="caution">
    <text evidence="5">The sequence shown here is derived from an EMBL/GenBank/DDBJ whole genome shotgun (WGS) entry which is preliminary data.</text>
</comment>
<evidence type="ECO:0000313" key="5">
    <source>
        <dbReference type="EMBL" id="MBH0239129.1"/>
    </source>
</evidence>
<organism evidence="5 6">
    <name type="scientific">Methylobrevis albus</name>
    <dbReference type="NCBI Taxonomy" id="2793297"/>
    <lineage>
        <taxon>Bacteria</taxon>
        <taxon>Pseudomonadati</taxon>
        <taxon>Pseudomonadota</taxon>
        <taxon>Alphaproteobacteria</taxon>
        <taxon>Hyphomicrobiales</taxon>
        <taxon>Pleomorphomonadaceae</taxon>
        <taxon>Methylobrevis</taxon>
    </lineage>
</organism>
<keyword evidence="6" id="KW-1185">Reference proteome</keyword>
<dbReference type="RefSeq" id="WP_197312194.1">
    <property type="nucleotide sequence ID" value="NZ_JADZLT010000052.1"/>
</dbReference>
<dbReference type="GO" id="GO:0006508">
    <property type="term" value="P:proteolysis"/>
    <property type="evidence" value="ECO:0007669"/>
    <property type="project" value="UniProtKB-KW"/>
</dbReference>
<dbReference type="InterPro" id="IPR054613">
    <property type="entry name" value="Peptidase_S78_dom"/>
</dbReference>
<sequence length="179" mass="19396">MPRETRTLSPTEIRLDGDEGRIEGYAAVFNVVVPSFNETVAPGAFRRSLAEHRASGTRPVMLYHHGQDVVGVWESIEEDSRGLKVRGRIIRETVKGAETFALLREGALSGLSIGFSTRKAERNPAGVRVLRDVDLAEISIVPLPASPSARITSVRSIADASTYIVALKSVTNSLKGLTK</sequence>
<dbReference type="AlphaFoldDB" id="A0A931I443"/>
<name>A0A931I443_9HYPH</name>
<dbReference type="NCBIfam" id="TIGR01543">
    <property type="entry name" value="proheadase_HK97"/>
    <property type="match status" value="1"/>
</dbReference>
<evidence type="ECO:0000313" key="6">
    <source>
        <dbReference type="Proteomes" id="UP000631694"/>
    </source>
</evidence>
<evidence type="ECO:0000259" key="4">
    <source>
        <dbReference type="Pfam" id="PF04586"/>
    </source>
</evidence>
<dbReference type="SUPFAM" id="SSF50789">
    <property type="entry name" value="Herpes virus serine proteinase, assemblin"/>
    <property type="match status" value="1"/>
</dbReference>
<evidence type="ECO:0000256" key="1">
    <source>
        <dbReference type="ARBA" id="ARBA00022612"/>
    </source>
</evidence>
<dbReference type="Proteomes" id="UP000631694">
    <property type="component" value="Unassembled WGS sequence"/>
</dbReference>
<evidence type="ECO:0000256" key="3">
    <source>
        <dbReference type="ARBA" id="ARBA00022801"/>
    </source>
</evidence>
<dbReference type="InterPro" id="IPR006433">
    <property type="entry name" value="Prohead_protease"/>
</dbReference>